<dbReference type="EMBL" id="LAZR01016874">
    <property type="protein sequence ID" value="KKM02652.1"/>
    <property type="molecule type" value="Genomic_DNA"/>
</dbReference>
<dbReference type="Pfam" id="PF04519">
    <property type="entry name" value="Bactofilin"/>
    <property type="match status" value="1"/>
</dbReference>
<dbReference type="AlphaFoldDB" id="A0A0F9HHM7"/>
<gene>
    <name evidence="1" type="ORF">LCGC14_1782280</name>
</gene>
<comment type="caution">
    <text evidence="1">The sequence shown here is derived from an EMBL/GenBank/DDBJ whole genome shotgun (WGS) entry which is preliminary data.</text>
</comment>
<name>A0A0F9HHM7_9ZZZZ</name>
<accession>A0A0F9HHM7</accession>
<proteinExistence type="predicted"/>
<protein>
    <recommendedName>
        <fullName evidence="2">Cell shape determination protein CcmA</fullName>
    </recommendedName>
</protein>
<evidence type="ECO:0008006" key="2">
    <source>
        <dbReference type="Google" id="ProtNLM"/>
    </source>
</evidence>
<dbReference type="PANTHER" id="PTHR35024:SF4">
    <property type="entry name" value="POLYMER-FORMING CYTOSKELETAL PROTEIN"/>
    <property type="match status" value="1"/>
</dbReference>
<dbReference type="PANTHER" id="PTHR35024">
    <property type="entry name" value="HYPOTHETICAL CYTOSOLIC PROTEIN"/>
    <property type="match status" value="1"/>
</dbReference>
<dbReference type="InterPro" id="IPR007607">
    <property type="entry name" value="BacA/B"/>
</dbReference>
<sequence>MFDKKNEKLESIIGSNTLINGDITTKGTLRVDGRITGDVETDWLILGEKAFLKGNVKVAGVAVAGYLEGNVSAKEIIELKRTGQVRGDVTTNKLVVIEGGTVDGKISMQQKEGGKVVELTQEVRNEANRL</sequence>
<evidence type="ECO:0000313" key="1">
    <source>
        <dbReference type="EMBL" id="KKM02652.1"/>
    </source>
</evidence>
<organism evidence="1">
    <name type="scientific">marine sediment metagenome</name>
    <dbReference type="NCBI Taxonomy" id="412755"/>
    <lineage>
        <taxon>unclassified sequences</taxon>
        <taxon>metagenomes</taxon>
        <taxon>ecological metagenomes</taxon>
    </lineage>
</organism>
<reference evidence="1" key="1">
    <citation type="journal article" date="2015" name="Nature">
        <title>Complex archaea that bridge the gap between prokaryotes and eukaryotes.</title>
        <authorList>
            <person name="Spang A."/>
            <person name="Saw J.H."/>
            <person name="Jorgensen S.L."/>
            <person name="Zaremba-Niedzwiedzka K."/>
            <person name="Martijn J."/>
            <person name="Lind A.E."/>
            <person name="van Eijk R."/>
            <person name="Schleper C."/>
            <person name="Guy L."/>
            <person name="Ettema T.J."/>
        </authorList>
    </citation>
    <scope>NUCLEOTIDE SEQUENCE</scope>
</reference>